<organism evidence="12 13">
    <name type="scientific">Aequoribacter fuscus</name>
    <dbReference type="NCBI Taxonomy" id="2518989"/>
    <lineage>
        <taxon>Bacteria</taxon>
        <taxon>Pseudomonadati</taxon>
        <taxon>Pseudomonadota</taxon>
        <taxon>Gammaproteobacteria</taxon>
        <taxon>Cellvibrionales</taxon>
        <taxon>Halieaceae</taxon>
        <taxon>Aequoribacter</taxon>
    </lineage>
</organism>
<evidence type="ECO:0000256" key="11">
    <source>
        <dbReference type="ARBA" id="ARBA00026081"/>
    </source>
</evidence>
<keyword evidence="7" id="KW-0997">Cell inner membrane</keyword>
<evidence type="ECO:0000256" key="5">
    <source>
        <dbReference type="ARBA" id="ARBA00022448"/>
    </source>
</evidence>
<dbReference type="NCBIfam" id="TIGR04407">
    <property type="entry name" value="LptF_YjgP"/>
    <property type="match status" value="1"/>
</dbReference>
<dbReference type="Proteomes" id="UP000005615">
    <property type="component" value="Unassembled WGS sequence"/>
</dbReference>
<comment type="subunit">
    <text evidence="11">Component of the lipopolysaccharide transport and assembly complex. The LptBFG transporter is composed of two ATP-binding proteins (LptB) and two transmembrane proteins (LptF and LptG).</text>
</comment>
<comment type="caution">
    <text evidence="12">The sequence shown here is derived from an EMBL/GenBank/DDBJ whole genome shotgun (WGS) entry which is preliminary data.</text>
</comment>
<dbReference type="PANTHER" id="PTHR33529">
    <property type="entry name" value="SLR0882 PROTEIN-RELATED"/>
    <property type="match status" value="1"/>
</dbReference>
<evidence type="ECO:0000256" key="9">
    <source>
        <dbReference type="ARBA" id="ARBA00022989"/>
    </source>
</evidence>
<evidence type="ECO:0000313" key="12">
    <source>
        <dbReference type="EMBL" id="EGG30467.1"/>
    </source>
</evidence>
<dbReference type="EMBL" id="AEIG01000014">
    <property type="protein sequence ID" value="EGG30467.1"/>
    <property type="molecule type" value="Genomic_DNA"/>
</dbReference>
<dbReference type="GO" id="GO:0055085">
    <property type="term" value="P:transmembrane transport"/>
    <property type="evidence" value="ECO:0007669"/>
    <property type="project" value="InterPro"/>
</dbReference>
<evidence type="ECO:0000256" key="4">
    <source>
        <dbReference type="ARBA" id="ARBA00014213"/>
    </source>
</evidence>
<dbReference type="eggNOG" id="COG0795">
    <property type="taxonomic scope" value="Bacteria"/>
</dbReference>
<evidence type="ECO:0000256" key="6">
    <source>
        <dbReference type="ARBA" id="ARBA00022475"/>
    </source>
</evidence>
<accession>F3KZN8</accession>
<evidence type="ECO:0000256" key="10">
    <source>
        <dbReference type="ARBA" id="ARBA00023136"/>
    </source>
</evidence>
<comment type="subcellular location">
    <subcellularLocation>
        <location evidence="2">Cell inner membrane</location>
        <topology evidence="2">Multi-pass membrane protein</topology>
    </subcellularLocation>
</comment>
<evidence type="ECO:0000256" key="3">
    <source>
        <dbReference type="ARBA" id="ARBA00007725"/>
    </source>
</evidence>
<dbReference type="STRING" id="2518989.IMCC3088_444"/>
<dbReference type="InterPro" id="IPR030922">
    <property type="entry name" value="LptF"/>
</dbReference>
<keyword evidence="9" id="KW-1133">Transmembrane helix</keyword>
<keyword evidence="10" id="KW-0472">Membrane</keyword>
<evidence type="ECO:0000256" key="1">
    <source>
        <dbReference type="ARBA" id="ARBA00002265"/>
    </source>
</evidence>
<keyword evidence="6" id="KW-1003">Cell membrane</keyword>
<evidence type="ECO:0000256" key="8">
    <source>
        <dbReference type="ARBA" id="ARBA00022692"/>
    </source>
</evidence>
<reference evidence="12 13" key="1">
    <citation type="journal article" date="2011" name="J. Bacteriol.">
        <title>Genome sequence of strain IMCC3088, a proteorhodopsin-containing marine bacterium belonging to the OM60/NOR5 clade.</title>
        <authorList>
            <person name="Jang Y."/>
            <person name="Oh H.M."/>
            <person name="Kang I."/>
            <person name="Lee K."/>
            <person name="Yang S.J."/>
            <person name="Cho J.C."/>
        </authorList>
    </citation>
    <scope>NUCLEOTIDE SEQUENCE [LARGE SCALE GENOMIC DNA]</scope>
    <source>
        <strain evidence="12 13">IMCC3088</strain>
    </source>
</reference>
<evidence type="ECO:0000256" key="2">
    <source>
        <dbReference type="ARBA" id="ARBA00004429"/>
    </source>
</evidence>
<protein>
    <recommendedName>
        <fullName evidence="4">Lipopolysaccharide export system permease protein LptF</fullName>
    </recommendedName>
</protein>
<keyword evidence="8" id="KW-0812">Transmembrane</keyword>
<comment type="similarity">
    <text evidence="3">Belongs to the LptF/LptG family.</text>
</comment>
<proteinExistence type="inferred from homology"/>
<dbReference type="InterPro" id="IPR005495">
    <property type="entry name" value="LptG/LptF_permease"/>
</dbReference>
<dbReference type="Pfam" id="PF03739">
    <property type="entry name" value="LptF_LptG"/>
    <property type="match status" value="1"/>
</dbReference>
<dbReference type="AlphaFoldDB" id="F3KZN8"/>
<dbReference type="PANTHER" id="PTHR33529:SF7">
    <property type="entry name" value="LIPOPOLYSACCHARIDE EXPORT SYSTEM PERMEASE PROTEIN LPTF"/>
    <property type="match status" value="1"/>
</dbReference>
<gene>
    <name evidence="12" type="ORF">IMCC3088_444</name>
</gene>
<dbReference type="RefSeq" id="WP_009574879.1">
    <property type="nucleotide sequence ID" value="NZ_AEIG01000014.1"/>
</dbReference>
<keyword evidence="5" id="KW-0813">Transport</keyword>
<comment type="function">
    <text evidence="1">Part of the ABC transporter complex LptBFG involved in the translocation of lipopolysaccharide (LPS) from the inner membrane to the outer membrane.</text>
</comment>
<dbReference type="GO" id="GO:0015920">
    <property type="term" value="P:lipopolysaccharide transport"/>
    <property type="evidence" value="ECO:0007669"/>
    <property type="project" value="TreeGrafter"/>
</dbReference>
<evidence type="ECO:0000256" key="7">
    <source>
        <dbReference type="ARBA" id="ARBA00022519"/>
    </source>
</evidence>
<dbReference type="GO" id="GO:0043190">
    <property type="term" value="C:ATP-binding cassette (ABC) transporter complex"/>
    <property type="evidence" value="ECO:0007669"/>
    <property type="project" value="InterPro"/>
</dbReference>
<sequence>MLIVRYLTRDILVNTSAVSLVVFLVVFSSQFVRRLADVAEGDLAAGFLASIMFFSIPSYLELILPLGFFVGLMLALGRLYTDSEMVVLSASGIGPWHLLRWVLVSGAVVAILSAGLSLGLTPWTKTKVLNLVTEASNEKGLAAFVPGRFQRRSGGFDTFYAESVESDQQGLKGLFVAEQGMSSAGEPLVTITYAERGRVVSSQEHGGRYLELLNGRRYQGQPGQLEYRVTEFEVLGERLPDADSAGSAFGDDLYDALPTQMLFLDNNSASTATLHWRLSLVLMPFNLAFLALGLARTDRRRGRYTMLLPAIVLYLVYLVGLASLRGAAAEGASVGSLWGLHAVIAGIGCVVLLWPQWRLRFAGSQRGMHAAA</sequence>
<name>F3KZN8_9GAMM</name>
<keyword evidence="13" id="KW-1185">Reference proteome</keyword>
<evidence type="ECO:0000313" key="13">
    <source>
        <dbReference type="Proteomes" id="UP000005615"/>
    </source>
</evidence>